<feature type="non-terminal residue" evidence="1">
    <location>
        <position position="1"/>
    </location>
</feature>
<accession>A0A371H6R4</accession>
<keyword evidence="2" id="KW-1185">Reference proteome</keyword>
<dbReference type="PANTHER" id="PTHR34072:SF57">
    <property type="entry name" value="RNA-DIRECTED DNA POLYMERASE"/>
    <property type="match status" value="1"/>
</dbReference>
<organism evidence="1 2">
    <name type="scientific">Mucuna pruriens</name>
    <name type="common">Velvet bean</name>
    <name type="synonym">Dolichos pruriens</name>
    <dbReference type="NCBI Taxonomy" id="157652"/>
    <lineage>
        <taxon>Eukaryota</taxon>
        <taxon>Viridiplantae</taxon>
        <taxon>Streptophyta</taxon>
        <taxon>Embryophyta</taxon>
        <taxon>Tracheophyta</taxon>
        <taxon>Spermatophyta</taxon>
        <taxon>Magnoliopsida</taxon>
        <taxon>eudicotyledons</taxon>
        <taxon>Gunneridae</taxon>
        <taxon>Pentapetalae</taxon>
        <taxon>rosids</taxon>
        <taxon>fabids</taxon>
        <taxon>Fabales</taxon>
        <taxon>Fabaceae</taxon>
        <taxon>Papilionoideae</taxon>
        <taxon>50 kb inversion clade</taxon>
        <taxon>NPAAA clade</taxon>
        <taxon>indigoferoid/millettioid clade</taxon>
        <taxon>Phaseoleae</taxon>
        <taxon>Mucuna</taxon>
    </lineage>
</organism>
<name>A0A371H6R4_MUCPR</name>
<dbReference type="PANTHER" id="PTHR34072">
    <property type="entry name" value="ENZYMATIC POLYPROTEIN-RELATED"/>
    <property type="match status" value="1"/>
</dbReference>
<evidence type="ECO:0000313" key="1">
    <source>
        <dbReference type="EMBL" id="RDX98477.1"/>
    </source>
</evidence>
<dbReference type="EMBL" id="QJKJ01003444">
    <property type="protein sequence ID" value="RDX98477.1"/>
    <property type="molecule type" value="Genomic_DNA"/>
</dbReference>
<sequence>MASAKVHSPMVHGTEKIPGSLHFLGKAGALVVSSSFLVRVNTTPPISLLSFIFLLLRTHDSLKNFAYLGTYLIASRSGILISTFWNIFNNSSSDFGFLAETVRDRNGNGTALSGRDCGLAFGLESALAGLGNYCITAGTPGCWLQVASLGLPEMESCLGSSQSHSLPLEAQVESLSTRPRLGPCKPIAQSGVALHANDIEPPRYQLKRHIISWSSLQRKSQQWLGTEKPKVTRGDRLKHQRTPVDLILGVLAIRGGSSTSTMAIAVEDGITESKPFNLCFDFDCIPTPSFTVFKSKTEVVHLYSVCLHLAETKPDCLCRDQLGSVSAESDSASAEIIVSSDHAALRYLLKKPDAKPRLIWWVLLLQEFNIEIRDKRGAENSVADHLSRIERESEPLPIRDEFPDEHLLHIRTSPPWFADICNFVAASRFPPEASRAYKDKL</sequence>
<comment type="caution">
    <text evidence="1">The sequence shown here is derived from an EMBL/GenBank/DDBJ whole genome shotgun (WGS) entry which is preliminary data.</text>
</comment>
<proteinExistence type="predicted"/>
<gene>
    <name evidence="1" type="ORF">CR513_18589</name>
</gene>
<reference evidence="1" key="1">
    <citation type="submission" date="2018-05" db="EMBL/GenBank/DDBJ databases">
        <title>Draft genome of Mucuna pruriens seed.</title>
        <authorList>
            <person name="Nnadi N.E."/>
            <person name="Vos R."/>
            <person name="Hasami M.H."/>
            <person name="Devisetty U.K."/>
            <person name="Aguiy J.C."/>
        </authorList>
    </citation>
    <scope>NUCLEOTIDE SEQUENCE [LARGE SCALE GENOMIC DNA]</scope>
    <source>
        <strain evidence="1">JCA_2017</strain>
    </source>
</reference>
<dbReference type="AlphaFoldDB" id="A0A371H6R4"/>
<dbReference type="Proteomes" id="UP000257109">
    <property type="component" value="Unassembled WGS sequence"/>
</dbReference>
<evidence type="ECO:0000313" key="2">
    <source>
        <dbReference type="Proteomes" id="UP000257109"/>
    </source>
</evidence>
<evidence type="ECO:0008006" key="3">
    <source>
        <dbReference type="Google" id="ProtNLM"/>
    </source>
</evidence>
<protein>
    <recommendedName>
        <fullName evidence="3">Reverse transcriptase RNase H-like domain-containing protein</fullName>
    </recommendedName>
</protein>